<evidence type="ECO:0000259" key="6">
    <source>
        <dbReference type="SMART" id="SM00645"/>
    </source>
</evidence>
<evidence type="ECO:0000256" key="1">
    <source>
        <dbReference type="ARBA" id="ARBA00008455"/>
    </source>
</evidence>
<name>A0A1J3CLK8_NOCCA</name>
<dbReference type="GO" id="GO:0006508">
    <property type="term" value="P:proteolysis"/>
    <property type="evidence" value="ECO:0007669"/>
    <property type="project" value="UniProtKB-KW"/>
</dbReference>
<evidence type="ECO:0000256" key="4">
    <source>
        <dbReference type="ARBA" id="ARBA00022807"/>
    </source>
</evidence>
<dbReference type="SUPFAM" id="SSF54001">
    <property type="entry name" value="Cysteine proteinases"/>
    <property type="match status" value="1"/>
</dbReference>
<dbReference type="GO" id="GO:0008234">
    <property type="term" value="F:cysteine-type peptidase activity"/>
    <property type="evidence" value="ECO:0007669"/>
    <property type="project" value="UniProtKB-KW"/>
</dbReference>
<comment type="similarity">
    <text evidence="1">Belongs to the peptidase C1 family.</text>
</comment>
<proteinExistence type="inferred from homology"/>
<feature type="region of interest" description="Disordered" evidence="5">
    <location>
        <begin position="509"/>
        <end position="536"/>
    </location>
</feature>
<evidence type="ECO:0000256" key="2">
    <source>
        <dbReference type="ARBA" id="ARBA00022670"/>
    </source>
</evidence>
<keyword evidence="2" id="KW-0645">Protease</keyword>
<evidence type="ECO:0000313" key="7">
    <source>
        <dbReference type="EMBL" id="JAU07446.1"/>
    </source>
</evidence>
<dbReference type="SMART" id="SM00645">
    <property type="entry name" value="Pept_C1"/>
    <property type="match status" value="1"/>
</dbReference>
<feature type="domain" description="Peptidase C1A papain C-terminal" evidence="6">
    <location>
        <begin position="271"/>
        <end position="488"/>
    </location>
</feature>
<dbReference type="AlphaFoldDB" id="A0A1J3CLK8"/>
<sequence length="536" mass="62126">MSDVEGTKKFIHDAISEVNQMYNELSNKVENATQWIEKADMDFISLRKKNDIHREFCVEKLSLLAETNPQQSHHLLTDKDGEIDSEITKIQMANCELLDFLETIKALLKEISQDSDLLYRKLESIDEHILNHEINSDEFSRDLASVEDSFIQCFESLNPHKERLRILLPDIISYQEEISSWNDALRKPEIITIPPARLQTLWTHLSGRVNFDTGTIRHFADDVLTVFDIYQLKCIVDMQPMTDVTVIECWKQIRFAFWKLKKEATKIHGNIWETTFGEVMNQLEHEICWAITSAELVSVIRFLEKLDVPRIDYSAQYLVDFTKSDLRGMKRPSTDHFCYTCDVEEALDYVRVHGIETEQARPFLDMCEEYVAPKNSSNLGYIRTVEKMDTLEESLQVVERHPVAASIPIFEPEYIEIKDKIYRGPTSRISKYRSMHAGNITGGGEENGEKYVWLRTSHGKMIGVHGYLKVSTEVMAMCITRGNYEGFIEHPFPLLTSFVYPTMLTKEEEDTRRKKAIQASRKEEVRSDVTVPSKKV</sequence>
<accession>A0A1J3CLK8</accession>
<dbReference type="InterPro" id="IPR000668">
    <property type="entry name" value="Peptidase_C1A_C"/>
</dbReference>
<organism evidence="7">
    <name type="scientific">Noccaea caerulescens</name>
    <name type="common">Alpine penny-cress</name>
    <name type="synonym">Thlaspi caerulescens</name>
    <dbReference type="NCBI Taxonomy" id="107243"/>
    <lineage>
        <taxon>Eukaryota</taxon>
        <taxon>Viridiplantae</taxon>
        <taxon>Streptophyta</taxon>
        <taxon>Embryophyta</taxon>
        <taxon>Tracheophyta</taxon>
        <taxon>Spermatophyta</taxon>
        <taxon>Magnoliopsida</taxon>
        <taxon>eudicotyledons</taxon>
        <taxon>Gunneridae</taxon>
        <taxon>Pentapetalae</taxon>
        <taxon>rosids</taxon>
        <taxon>malvids</taxon>
        <taxon>Brassicales</taxon>
        <taxon>Brassicaceae</taxon>
        <taxon>Coluteocarpeae</taxon>
        <taxon>Noccaea</taxon>
    </lineage>
</organism>
<reference evidence="7" key="1">
    <citation type="submission" date="2016-07" db="EMBL/GenBank/DDBJ databases">
        <title>De novo transcriptome assembly of four accessions of the metal hyperaccumulator plant Noccaea caerulescens.</title>
        <authorList>
            <person name="Blande D."/>
            <person name="Halimaa P."/>
            <person name="Tervahauta A.I."/>
            <person name="Aarts M.G."/>
            <person name="Karenlampi S.O."/>
        </authorList>
    </citation>
    <scope>NUCLEOTIDE SEQUENCE</scope>
</reference>
<dbReference type="EMBL" id="GEVI01024874">
    <property type="protein sequence ID" value="JAU07446.1"/>
    <property type="molecule type" value="Transcribed_RNA"/>
</dbReference>
<dbReference type="InterPro" id="IPR013128">
    <property type="entry name" value="Peptidase_C1A"/>
</dbReference>
<dbReference type="InterPro" id="IPR038765">
    <property type="entry name" value="Papain-like_cys_pep_sf"/>
</dbReference>
<evidence type="ECO:0000256" key="3">
    <source>
        <dbReference type="ARBA" id="ARBA00022801"/>
    </source>
</evidence>
<gene>
    <name evidence="7" type="ORF">GA_TR17501_c0_g1_i1_g.55894</name>
</gene>
<dbReference type="PANTHER" id="PTHR12411">
    <property type="entry name" value="CYSTEINE PROTEASE FAMILY C1-RELATED"/>
    <property type="match status" value="1"/>
</dbReference>
<dbReference type="Gene3D" id="3.90.70.10">
    <property type="entry name" value="Cysteine proteinases"/>
    <property type="match status" value="1"/>
</dbReference>
<keyword evidence="4" id="KW-0788">Thiol protease</keyword>
<evidence type="ECO:0000256" key="5">
    <source>
        <dbReference type="SAM" id="MobiDB-lite"/>
    </source>
</evidence>
<dbReference type="Pfam" id="PF00112">
    <property type="entry name" value="Peptidase_C1"/>
    <property type="match status" value="1"/>
</dbReference>
<protein>
    <submittedName>
        <fullName evidence="7">Cathepsin L-like proteinase</fullName>
    </submittedName>
</protein>
<keyword evidence="3" id="KW-0378">Hydrolase</keyword>